<dbReference type="InParanoid" id="A0A0C3ETX9"/>
<dbReference type="EMBL" id="KN833289">
    <property type="protein sequence ID" value="KIM71524.1"/>
    <property type="molecule type" value="Genomic_DNA"/>
</dbReference>
<protein>
    <submittedName>
        <fullName evidence="1">Uncharacterized protein</fullName>
    </submittedName>
</protein>
<accession>A0A0C3ETX9</accession>
<organism evidence="1 2">
    <name type="scientific">Piloderma croceum (strain F 1598)</name>
    <dbReference type="NCBI Taxonomy" id="765440"/>
    <lineage>
        <taxon>Eukaryota</taxon>
        <taxon>Fungi</taxon>
        <taxon>Dikarya</taxon>
        <taxon>Basidiomycota</taxon>
        <taxon>Agaricomycotina</taxon>
        <taxon>Agaricomycetes</taxon>
        <taxon>Agaricomycetidae</taxon>
        <taxon>Atheliales</taxon>
        <taxon>Atheliaceae</taxon>
        <taxon>Piloderma</taxon>
    </lineage>
</organism>
<evidence type="ECO:0000313" key="2">
    <source>
        <dbReference type="Proteomes" id="UP000054166"/>
    </source>
</evidence>
<keyword evidence="2" id="KW-1185">Reference proteome</keyword>
<name>A0A0C3ETX9_PILCF</name>
<sequence length="335" mass="36740">MPDSDEHRYIYEMFNYHAVDETVIMMLQQFAADNSSGITDNFDLSDNGQAAIAIEGSSVSSDNFYFAKFYDNIDPLPNAFLGLPTSTFDMSPFFPTIDPATFADPAAFTDTNTFSMGARDNSFAVDSMTVGPVTESVADFRTQMSNISSKLIELSAPVLSDKGQLVYGVQPAIVQNSNILLTKADLAKLVKRTALALVGTKEQSTKVLTQNGFYRSRKFAPLPDPLTGGMPSRLSLGLHNPNWHRTSSHASNGDFISAVVAAVSCIPVVVTAKTPHAMVVAATEQYFNTMRQNYRIQTDEEKCAGKENKRQSDAMRMSIKRQQKAQQQLALLSVD</sequence>
<dbReference type="Proteomes" id="UP000054166">
    <property type="component" value="Unassembled WGS sequence"/>
</dbReference>
<gene>
    <name evidence="1" type="ORF">PILCRDRAFT_17001</name>
</gene>
<reference evidence="2" key="2">
    <citation type="submission" date="2015-01" db="EMBL/GenBank/DDBJ databases">
        <title>Evolutionary Origins and Diversification of the Mycorrhizal Mutualists.</title>
        <authorList>
            <consortium name="DOE Joint Genome Institute"/>
            <consortium name="Mycorrhizal Genomics Consortium"/>
            <person name="Kohler A."/>
            <person name="Kuo A."/>
            <person name="Nagy L.G."/>
            <person name="Floudas D."/>
            <person name="Copeland A."/>
            <person name="Barry K.W."/>
            <person name="Cichocki N."/>
            <person name="Veneault-Fourrey C."/>
            <person name="LaButti K."/>
            <person name="Lindquist E.A."/>
            <person name="Lipzen A."/>
            <person name="Lundell T."/>
            <person name="Morin E."/>
            <person name="Murat C."/>
            <person name="Riley R."/>
            <person name="Ohm R."/>
            <person name="Sun H."/>
            <person name="Tunlid A."/>
            <person name="Henrissat B."/>
            <person name="Grigoriev I.V."/>
            <person name="Hibbett D.S."/>
            <person name="Martin F."/>
        </authorList>
    </citation>
    <scope>NUCLEOTIDE SEQUENCE [LARGE SCALE GENOMIC DNA]</scope>
    <source>
        <strain evidence="2">F 1598</strain>
    </source>
</reference>
<evidence type="ECO:0000313" key="1">
    <source>
        <dbReference type="EMBL" id="KIM71524.1"/>
    </source>
</evidence>
<reference evidence="1 2" key="1">
    <citation type="submission" date="2014-04" db="EMBL/GenBank/DDBJ databases">
        <authorList>
            <consortium name="DOE Joint Genome Institute"/>
            <person name="Kuo A."/>
            <person name="Tarkka M."/>
            <person name="Buscot F."/>
            <person name="Kohler A."/>
            <person name="Nagy L.G."/>
            <person name="Floudas D."/>
            <person name="Copeland A."/>
            <person name="Barry K.W."/>
            <person name="Cichocki N."/>
            <person name="Veneault-Fourrey C."/>
            <person name="LaButti K."/>
            <person name="Lindquist E.A."/>
            <person name="Lipzen A."/>
            <person name="Lundell T."/>
            <person name="Morin E."/>
            <person name="Murat C."/>
            <person name="Sun H."/>
            <person name="Tunlid A."/>
            <person name="Henrissat B."/>
            <person name="Grigoriev I.V."/>
            <person name="Hibbett D.S."/>
            <person name="Martin F."/>
            <person name="Nordberg H.P."/>
            <person name="Cantor M.N."/>
            <person name="Hua S.X."/>
        </authorList>
    </citation>
    <scope>NUCLEOTIDE SEQUENCE [LARGE SCALE GENOMIC DNA]</scope>
    <source>
        <strain evidence="1 2">F 1598</strain>
    </source>
</reference>
<dbReference type="AlphaFoldDB" id="A0A0C3ETX9"/>
<proteinExistence type="predicted"/>
<dbReference type="HOGENOM" id="CLU_850243_0_0_1"/>